<dbReference type="Proteomes" id="UP001548189">
    <property type="component" value="Unassembled WGS sequence"/>
</dbReference>
<gene>
    <name evidence="1" type="ORF">ABVT43_01745</name>
</gene>
<dbReference type="EMBL" id="JBEVCJ010000001">
    <property type="protein sequence ID" value="MET1253837.1"/>
    <property type="molecule type" value="Genomic_DNA"/>
</dbReference>
<organism evidence="1 2">
    <name type="scientific">Aliikangiella maris</name>
    <dbReference type="NCBI Taxonomy" id="3162458"/>
    <lineage>
        <taxon>Bacteria</taxon>
        <taxon>Pseudomonadati</taxon>
        <taxon>Pseudomonadota</taxon>
        <taxon>Gammaproteobacteria</taxon>
        <taxon>Oceanospirillales</taxon>
        <taxon>Pleioneaceae</taxon>
        <taxon>Aliikangiella</taxon>
    </lineage>
</organism>
<reference evidence="1 2" key="1">
    <citation type="submission" date="2024-06" db="EMBL/GenBank/DDBJ databases">
        <authorList>
            <person name="Li F."/>
        </authorList>
    </citation>
    <scope>NUCLEOTIDE SEQUENCE [LARGE SCALE GENOMIC DNA]</scope>
    <source>
        <strain evidence="1 2">GXAS 311</strain>
    </source>
</reference>
<comment type="caution">
    <text evidence="1">The sequence shown here is derived from an EMBL/GenBank/DDBJ whole genome shotgun (WGS) entry which is preliminary data.</text>
</comment>
<dbReference type="Pfam" id="PF10052">
    <property type="entry name" value="DUF2288"/>
    <property type="match status" value="1"/>
</dbReference>
<protein>
    <submittedName>
        <fullName evidence="1">DUF2288 family protein</fullName>
    </submittedName>
</protein>
<evidence type="ECO:0000313" key="1">
    <source>
        <dbReference type="EMBL" id="MET1253837.1"/>
    </source>
</evidence>
<evidence type="ECO:0000313" key="2">
    <source>
        <dbReference type="Proteomes" id="UP001548189"/>
    </source>
</evidence>
<name>A0ABV2BQH3_9GAMM</name>
<dbReference type="InterPro" id="IPR018741">
    <property type="entry name" value="DUF2288"/>
</dbReference>
<sequence>MTDTDNLLPLKTKLNLETAKLKWKELELFFAKGNLLVVSTRRDLIEVAAQIAENKKDEIETLILNKDIEFAGPQWVKTNCQNNPDLWTVVVAPYVVCQLTKTVN</sequence>
<accession>A0ABV2BQH3</accession>
<proteinExistence type="predicted"/>
<keyword evidence="2" id="KW-1185">Reference proteome</keyword>